<dbReference type="InterPro" id="IPR019410">
    <property type="entry name" value="Methyltransf_16"/>
</dbReference>
<dbReference type="AlphaFoldDB" id="A0A6U4F8Z5"/>
<dbReference type="Gene3D" id="3.40.50.150">
    <property type="entry name" value="Vaccinia Virus protein VP39"/>
    <property type="match status" value="1"/>
</dbReference>
<dbReference type="CDD" id="cd02440">
    <property type="entry name" value="AdoMet_MTases"/>
    <property type="match status" value="1"/>
</dbReference>
<dbReference type="Pfam" id="PF10294">
    <property type="entry name" value="Methyltransf_16"/>
    <property type="match status" value="1"/>
</dbReference>
<dbReference type="InterPro" id="IPR029063">
    <property type="entry name" value="SAM-dependent_MTases_sf"/>
</dbReference>
<evidence type="ECO:0000256" key="1">
    <source>
        <dbReference type="SAM" id="MobiDB-lite"/>
    </source>
</evidence>
<name>A0A6U4F8Z5_9STRA</name>
<reference evidence="3" key="1">
    <citation type="submission" date="2021-01" db="EMBL/GenBank/DDBJ databases">
        <authorList>
            <person name="Corre E."/>
            <person name="Pelletier E."/>
            <person name="Niang G."/>
            <person name="Scheremetjew M."/>
            <person name="Finn R."/>
            <person name="Kale V."/>
            <person name="Holt S."/>
            <person name="Cochrane G."/>
            <person name="Meng A."/>
            <person name="Brown T."/>
            <person name="Cohen L."/>
        </authorList>
    </citation>
    <scope>NUCLEOTIDE SEQUENCE</scope>
    <source>
        <strain evidence="3">CCMP2877</strain>
    </source>
</reference>
<dbReference type="SUPFAM" id="SSF53335">
    <property type="entry name" value="S-adenosyl-L-methionine-dependent methyltransferases"/>
    <property type="match status" value="1"/>
</dbReference>
<organism evidence="3">
    <name type="scientific">Phaeomonas parva</name>
    <dbReference type="NCBI Taxonomy" id="124430"/>
    <lineage>
        <taxon>Eukaryota</taxon>
        <taxon>Sar</taxon>
        <taxon>Stramenopiles</taxon>
        <taxon>Ochrophyta</taxon>
        <taxon>Pinguiophyceae</taxon>
        <taxon>Pinguiochrysidales</taxon>
        <taxon>Pinguiochrysidaceae</taxon>
        <taxon>Phaeomonas</taxon>
    </lineage>
</organism>
<gene>
    <name evidence="2" type="ORF">PPAR1163_LOCUS9987</name>
    <name evidence="3" type="ORF">PPAR1163_LOCUS9989</name>
</gene>
<feature type="region of interest" description="Disordered" evidence="1">
    <location>
        <begin position="99"/>
        <end position="121"/>
    </location>
</feature>
<proteinExistence type="predicted"/>
<evidence type="ECO:0000313" key="2">
    <source>
        <dbReference type="EMBL" id="CAD9251625.1"/>
    </source>
</evidence>
<dbReference type="PANTHER" id="PTHR14614">
    <property type="entry name" value="HEPATOCELLULAR CARCINOMA-ASSOCIATED ANTIGEN"/>
    <property type="match status" value="1"/>
</dbReference>
<protein>
    <submittedName>
        <fullName evidence="3">Uncharacterized protein</fullName>
    </submittedName>
</protein>
<accession>A0A6U4F8Z5</accession>
<evidence type="ECO:0000313" key="3">
    <source>
        <dbReference type="EMBL" id="CAD9251627.1"/>
    </source>
</evidence>
<dbReference type="EMBL" id="HBGJ01015480">
    <property type="protein sequence ID" value="CAD9251625.1"/>
    <property type="molecule type" value="Transcribed_RNA"/>
</dbReference>
<dbReference type="EMBL" id="HBGJ01015483">
    <property type="protein sequence ID" value="CAD9251627.1"/>
    <property type="molecule type" value="Transcribed_RNA"/>
</dbReference>
<sequence length="364" mass="39683">MDDRAARLERAEDAIHEVLDITAATTEELSKMTAASEETLEKLGADFLRVTEEVREILFDYAGQANLQQKYKIDVHGARKAARVAAEQLEILQALHPDAIPSADPEPNPNPIPGRSAMETPSGRDLPDFAVTAGGDGDKAHENVDPNNDGIAVDDDSRVEFLGRTLSFQGGSTKCARKCVALLGRDEALRESLAGQRVLEVGSGTGVVGTALALAGAVVDLTDQAYVVELLEHNVRENLGAVASNAKCFELVWGADAELPASNGGEPYRAIFAADLVYAKEAHLPLLEVFRKLGTPETDVYLAYIHRFPWEKRFFDLMATLYDRELLAYDDGIWLYRFRPRADAIFGNGDIDDLIEAAGVSREV</sequence>